<name>E2BLB0_HARSA</name>
<protein>
    <submittedName>
        <fullName evidence="1">Uncharacterized protein</fullName>
    </submittedName>
</protein>
<organism evidence="2">
    <name type="scientific">Harpegnathos saltator</name>
    <name type="common">Jerdon's jumping ant</name>
    <dbReference type="NCBI Taxonomy" id="610380"/>
    <lineage>
        <taxon>Eukaryota</taxon>
        <taxon>Metazoa</taxon>
        <taxon>Ecdysozoa</taxon>
        <taxon>Arthropoda</taxon>
        <taxon>Hexapoda</taxon>
        <taxon>Insecta</taxon>
        <taxon>Pterygota</taxon>
        <taxon>Neoptera</taxon>
        <taxon>Endopterygota</taxon>
        <taxon>Hymenoptera</taxon>
        <taxon>Apocrita</taxon>
        <taxon>Aculeata</taxon>
        <taxon>Formicoidea</taxon>
        <taxon>Formicidae</taxon>
        <taxon>Ponerinae</taxon>
        <taxon>Ponerini</taxon>
        <taxon>Harpegnathos</taxon>
    </lineage>
</organism>
<dbReference type="OMA" id="GTRRYNT"/>
<dbReference type="EMBL" id="GL449009">
    <property type="protein sequence ID" value="EFN83519.1"/>
    <property type="molecule type" value="Genomic_DNA"/>
</dbReference>
<sequence length="98" mass="11147">MDSIIRGYVTHSTHGWSIHLIGAIWSSMTHLIHLGGRKSNKEASTDDPVTEVLVQPKHNDVGNKDLEVSELRNERTNTNFTREYDELNKYLSTAVTRI</sequence>
<dbReference type="Proteomes" id="UP000008237">
    <property type="component" value="Unassembled WGS sequence"/>
</dbReference>
<dbReference type="InParanoid" id="E2BLB0"/>
<evidence type="ECO:0000313" key="2">
    <source>
        <dbReference type="Proteomes" id="UP000008237"/>
    </source>
</evidence>
<dbReference type="Pfam" id="PF24664">
    <property type="entry name" value="Monjiviricetes_fusion"/>
    <property type="match status" value="1"/>
</dbReference>
<reference evidence="1 2" key="1">
    <citation type="journal article" date="2010" name="Science">
        <title>Genomic comparison of the ants Camponotus floridanus and Harpegnathos saltator.</title>
        <authorList>
            <person name="Bonasio R."/>
            <person name="Zhang G."/>
            <person name="Ye C."/>
            <person name="Mutti N.S."/>
            <person name="Fang X."/>
            <person name="Qin N."/>
            <person name="Donahue G."/>
            <person name="Yang P."/>
            <person name="Li Q."/>
            <person name="Li C."/>
            <person name="Zhang P."/>
            <person name="Huang Z."/>
            <person name="Berger S.L."/>
            <person name="Reinberg D."/>
            <person name="Wang J."/>
            <person name="Liebig J."/>
        </authorList>
    </citation>
    <scope>NUCLEOTIDE SEQUENCE [LARGE SCALE GENOMIC DNA]</scope>
    <source>
        <strain evidence="1 2">R22 G/1</strain>
    </source>
</reference>
<evidence type="ECO:0000313" key="1">
    <source>
        <dbReference type="EMBL" id="EFN83519.1"/>
    </source>
</evidence>
<proteinExistence type="predicted"/>
<accession>E2BLB0</accession>
<keyword evidence="2" id="KW-1185">Reference proteome</keyword>
<dbReference type="AlphaFoldDB" id="E2BLB0"/>
<gene>
    <name evidence="1" type="ORF">EAI_10398</name>
</gene>